<comment type="caution">
    <text evidence="2">The sequence shown here is derived from an EMBL/GenBank/DDBJ whole genome shotgun (WGS) entry which is preliminary data.</text>
</comment>
<gene>
    <name evidence="2" type="ORF">D0435_06665</name>
</gene>
<dbReference type="Gene3D" id="2.30.40.10">
    <property type="entry name" value="Urease, subunit C, domain 1"/>
    <property type="match status" value="1"/>
</dbReference>
<dbReference type="InterPro" id="IPR032466">
    <property type="entry name" value="Metal_Hydrolase"/>
</dbReference>
<dbReference type="EMBL" id="QXWK01000011">
    <property type="protein sequence ID" value="NBH61331.1"/>
    <property type="molecule type" value="Genomic_DNA"/>
</dbReference>
<protein>
    <submittedName>
        <fullName evidence="2">Amidohydrolase</fullName>
    </submittedName>
</protein>
<dbReference type="GO" id="GO:0016810">
    <property type="term" value="F:hydrolase activity, acting on carbon-nitrogen (but not peptide) bonds"/>
    <property type="evidence" value="ECO:0007669"/>
    <property type="project" value="InterPro"/>
</dbReference>
<dbReference type="InterPro" id="IPR013108">
    <property type="entry name" value="Amidohydro_3"/>
</dbReference>
<feature type="domain" description="Amidohydrolase 3" evidence="1">
    <location>
        <begin position="52"/>
        <end position="541"/>
    </location>
</feature>
<dbReference type="SUPFAM" id="SSF51556">
    <property type="entry name" value="Metallo-dependent hydrolases"/>
    <property type="match status" value="1"/>
</dbReference>
<dbReference type="PANTHER" id="PTHR22642">
    <property type="entry name" value="IMIDAZOLONEPROPIONASE"/>
    <property type="match status" value="1"/>
</dbReference>
<dbReference type="RefSeq" id="WP_160201617.1">
    <property type="nucleotide sequence ID" value="NZ_QXWK01000011.1"/>
</dbReference>
<dbReference type="SUPFAM" id="SSF51338">
    <property type="entry name" value="Composite domain of metallo-dependent hydrolases"/>
    <property type="match status" value="1"/>
</dbReference>
<dbReference type="PANTHER" id="PTHR22642:SF2">
    <property type="entry name" value="PROTEIN LONG AFTER FAR-RED 3"/>
    <property type="match status" value="1"/>
</dbReference>
<reference evidence="2 3" key="1">
    <citation type="submission" date="2018-08" db="EMBL/GenBank/DDBJ databases">
        <title>Murine metabolic-syndrome-specific gut microbial biobank.</title>
        <authorList>
            <person name="Liu C."/>
        </authorList>
    </citation>
    <scope>NUCLEOTIDE SEQUENCE [LARGE SCALE GENOMIC DNA]</scope>
    <source>
        <strain evidence="2 3">28</strain>
    </source>
</reference>
<sequence>MENLDTLLYNGRIYTMEAVGDTVEAIGIQDGKIVFAGSSEDAKAYDSRIKYDLKGATVIPGLSDAHMHMYAYCQNQTFVNLEHAKTMDELCSLMREKAEKTPEGTWIKGVAFDQNKLAENRMPTREDLDKISTKHPILIRRVCLHAAVVNSKALELAGVDENYPQPTGGIVEKDGSGMPNGVFREQATKIFDFIIPDPLSDKSVKDEVYQTVLQDMHAKGITNIHTYAAQIWNYAEDIDYYKELAEKEGLGVRITVYLDELFDKEPVTEEEYNNPYRLVQQGGYKLFTDGSLGSRSAALKEPYADDPGNSGFMTCSQEDLNEKIFTAYHKGLQPAIHAIGDVALDATLTAIETAMAKEKECGATEEELAKRLPFRIIHVQIINEELLTRMKALPVVLDIQPIFLATDWNWIEDRLGPDRMDGAYAWNTLQQAGLRLTGSSDCPVESYSPMPGIYAAVSRCGLDGAPKGGYHPEQKLSRFDAVALYTRNPHYATGQEDVLGLLQEGYFADLAVLDKDIFEIPEEEILTTKVTHTFVAGNLVYGDLK</sequence>
<accession>A0A845QJR3</accession>
<evidence type="ECO:0000313" key="2">
    <source>
        <dbReference type="EMBL" id="NBH61331.1"/>
    </source>
</evidence>
<proteinExistence type="predicted"/>
<dbReference type="InterPro" id="IPR011059">
    <property type="entry name" value="Metal-dep_hydrolase_composite"/>
</dbReference>
<keyword evidence="2" id="KW-0378">Hydrolase</keyword>
<dbReference type="Pfam" id="PF07969">
    <property type="entry name" value="Amidohydro_3"/>
    <property type="match status" value="1"/>
</dbReference>
<dbReference type="Gene3D" id="3.20.20.140">
    <property type="entry name" value="Metal-dependent hydrolases"/>
    <property type="match status" value="1"/>
</dbReference>
<name>A0A845QJR3_9FIRM</name>
<dbReference type="CDD" id="cd01300">
    <property type="entry name" value="YtcJ_like"/>
    <property type="match status" value="1"/>
</dbReference>
<dbReference type="Gene3D" id="3.10.310.70">
    <property type="match status" value="1"/>
</dbReference>
<organism evidence="2 3">
    <name type="scientific">Anaerotruncus colihominis</name>
    <dbReference type="NCBI Taxonomy" id="169435"/>
    <lineage>
        <taxon>Bacteria</taxon>
        <taxon>Bacillati</taxon>
        <taxon>Bacillota</taxon>
        <taxon>Clostridia</taxon>
        <taxon>Eubacteriales</taxon>
        <taxon>Oscillospiraceae</taxon>
        <taxon>Anaerotruncus</taxon>
    </lineage>
</organism>
<dbReference type="InterPro" id="IPR033932">
    <property type="entry name" value="YtcJ-like"/>
</dbReference>
<dbReference type="AlphaFoldDB" id="A0A845QJR3"/>
<keyword evidence="3" id="KW-1185">Reference proteome</keyword>
<evidence type="ECO:0000259" key="1">
    <source>
        <dbReference type="Pfam" id="PF07969"/>
    </source>
</evidence>
<evidence type="ECO:0000313" key="3">
    <source>
        <dbReference type="Proteomes" id="UP000446866"/>
    </source>
</evidence>
<dbReference type="Proteomes" id="UP000446866">
    <property type="component" value="Unassembled WGS sequence"/>
</dbReference>